<dbReference type="PANTHER" id="PTHR14564">
    <property type="entry name" value="MICOS COMPLEX SUBUNIT MIC26 / MIC27 FAMILY MEMBER"/>
    <property type="match status" value="1"/>
</dbReference>
<comment type="caution">
    <text evidence="8">The sequence shown here is derived from an EMBL/GenBank/DDBJ whole genome shotgun (WGS) entry which is preliminary data.</text>
</comment>
<dbReference type="Proteomes" id="UP000324091">
    <property type="component" value="Chromosome 17"/>
</dbReference>
<evidence type="ECO:0000256" key="6">
    <source>
        <dbReference type="ARBA" id="ARBA00023136"/>
    </source>
</evidence>
<evidence type="ECO:0000256" key="1">
    <source>
        <dbReference type="ARBA" id="ARBA00004325"/>
    </source>
</evidence>
<comment type="subcellular location">
    <subcellularLocation>
        <location evidence="7">Mitochondrion inner membrane</location>
    </subcellularLocation>
    <subcellularLocation>
        <location evidence="1">Mitochondrion membrane</location>
    </subcellularLocation>
</comment>
<evidence type="ECO:0000313" key="8">
    <source>
        <dbReference type="EMBL" id="TWW70634.1"/>
    </source>
</evidence>
<dbReference type="InterPro" id="IPR019166">
    <property type="entry name" value="MIC26/MIC27"/>
</dbReference>
<evidence type="ECO:0000313" key="9">
    <source>
        <dbReference type="Proteomes" id="UP000324091"/>
    </source>
</evidence>
<comment type="subunit">
    <text evidence="7">Component of the mitochondrial contact site and cristae organizing system (MICOS) complex.</text>
</comment>
<comment type="function">
    <text evidence="7">Component of the MICOS complex, a large protein complex of the mitochondrial inner membrane that plays crucial roles in the maintenance of crista junctions, inner membrane architecture, and formation of contact sites to the outer membrane.</text>
</comment>
<organism evidence="8 9">
    <name type="scientific">Takifugu flavidus</name>
    <name type="common">sansaifugu</name>
    <dbReference type="NCBI Taxonomy" id="433684"/>
    <lineage>
        <taxon>Eukaryota</taxon>
        <taxon>Metazoa</taxon>
        <taxon>Chordata</taxon>
        <taxon>Craniata</taxon>
        <taxon>Vertebrata</taxon>
        <taxon>Euteleostomi</taxon>
        <taxon>Actinopterygii</taxon>
        <taxon>Neopterygii</taxon>
        <taxon>Teleostei</taxon>
        <taxon>Neoteleostei</taxon>
        <taxon>Acanthomorphata</taxon>
        <taxon>Eupercaria</taxon>
        <taxon>Tetraodontiformes</taxon>
        <taxon>Tetradontoidea</taxon>
        <taxon>Tetraodontidae</taxon>
        <taxon>Takifugu</taxon>
    </lineage>
</organism>
<dbReference type="GO" id="GO:0042407">
    <property type="term" value="P:cristae formation"/>
    <property type="evidence" value="ECO:0007669"/>
    <property type="project" value="InterPro"/>
</dbReference>
<keyword evidence="7" id="KW-0999">Mitochondrion inner membrane</keyword>
<dbReference type="InterPro" id="IPR033182">
    <property type="entry name" value="MIC26/MIC27_animal"/>
</dbReference>
<accession>A0A5C6NT20</accession>
<keyword evidence="4" id="KW-1133">Transmembrane helix</keyword>
<protein>
    <recommendedName>
        <fullName evidence="7">MICOS complex subunit</fullName>
    </recommendedName>
</protein>
<dbReference type="Pfam" id="PF09769">
    <property type="entry name" value="ApoO"/>
    <property type="match status" value="1"/>
</dbReference>
<dbReference type="AlphaFoldDB" id="A0A5C6NT20"/>
<proteinExistence type="inferred from homology"/>
<evidence type="ECO:0000256" key="4">
    <source>
        <dbReference type="ARBA" id="ARBA00022989"/>
    </source>
</evidence>
<dbReference type="EMBL" id="RHFK02000009">
    <property type="protein sequence ID" value="TWW70634.1"/>
    <property type="molecule type" value="Genomic_DNA"/>
</dbReference>
<keyword evidence="6" id="KW-0472">Membrane</keyword>
<keyword evidence="3" id="KW-0812">Transmembrane</keyword>
<evidence type="ECO:0000256" key="7">
    <source>
        <dbReference type="RuleBase" id="RU363021"/>
    </source>
</evidence>
<name>A0A5C6NT20_9TELE</name>
<evidence type="ECO:0000256" key="5">
    <source>
        <dbReference type="ARBA" id="ARBA00023128"/>
    </source>
</evidence>
<keyword evidence="5 7" id="KW-0496">Mitochondrion</keyword>
<gene>
    <name evidence="8" type="ORF">D4764_17G0001170</name>
</gene>
<keyword evidence="9" id="KW-1185">Reference proteome</keyword>
<evidence type="ECO:0000256" key="3">
    <source>
        <dbReference type="ARBA" id="ARBA00022692"/>
    </source>
</evidence>
<evidence type="ECO:0000256" key="2">
    <source>
        <dbReference type="ARBA" id="ARBA00010904"/>
    </source>
</evidence>
<sequence length="225" mass="24801">MVMEKVEEGYRTVEPTINTSVARVSDVYQFLSDPPPNLYPSVAAVGFSGLLGLYLAKGSRVKKVLFPAGLMALSVSVFYPQQTASLLKRVNYGGSHLGGVSFVHVLDWSSLVCPVSSFRPSRSSPSTQVSGDTAFTWAQQGRVTLERVWKEPPFGKKKASLRVSREYWEMARFDEQLWVCVSSRLFRRETGPRAATGAAEAAGDSCWEITPVHTGGAMNSRFLFH</sequence>
<dbReference type="GO" id="GO:0061617">
    <property type="term" value="C:MICOS complex"/>
    <property type="evidence" value="ECO:0007669"/>
    <property type="project" value="UniProtKB-UniRule"/>
</dbReference>
<reference evidence="8 9" key="1">
    <citation type="submission" date="2019-04" db="EMBL/GenBank/DDBJ databases">
        <title>Chromosome genome assembly for Takifugu flavidus.</title>
        <authorList>
            <person name="Xiao S."/>
        </authorList>
    </citation>
    <scope>NUCLEOTIDE SEQUENCE [LARGE SCALE GENOMIC DNA]</scope>
    <source>
        <strain evidence="8">HTHZ2018</strain>
        <tissue evidence="8">Muscle</tissue>
    </source>
</reference>
<comment type="similarity">
    <text evidence="2">Belongs to the apolipoprotein O/MICOS complex subunit Mic27 family.</text>
</comment>